<dbReference type="SUPFAM" id="SSF48452">
    <property type="entry name" value="TPR-like"/>
    <property type="match status" value="1"/>
</dbReference>
<feature type="chain" id="PRO_5012396423" evidence="2">
    <location>
        <begin position="19"/>
        <end position="619"/>
    </location>
</feature>
<evidence type="ECO:0000313" key="4">
    <source>
        <dbReference type="EMBL" id="ASF44048.1"/>
    </source>
</evidence>
<dbReference type="Proteomes" id="UP000197007">
    <property type="component" value="Chromosome"/>
</dbReference>
<dbReference type="GO" id="GO:0000155">
    <property type="term" value="F:phosphorelay sensor kinase activity"/>
    <property type="evidence" value="ECO:0007669"/>
    <property type="project" value="InterPro"/>
</dbReference>
<keyword evidence="5" id="KW-1185">Reference proteome</keyword>
<keyword evidence="1" id="KW-0812">Transmembrane</keyword>
<dbReference type="Gene3D" id="1.25.40.10">
    <property type="entry name" value="Tetratricopeptide repeat domain"/>
    <property type="match status" value="1"/>
</dbReference>
<proteinExistence type="predicted"/>
<dbReference type="PANTHER" id="PTHR34220">
    <property type="entry name" value="SENSOR HISTIDINE KINASE YPDA"/>
    <property type="match status" value="1"/>
</dbReference>
<dbReference type="InterPro" id="IPR050640">
    <property type="entry name" value="Bact_2-comp_sensor_kinase"/>
</dbReference>
<keyword evidence="4" id="KW-0418">Kinase</keyword>
<dbReference type="InterPro" id="IPR010559">
    <property type="entry name" value="Sig_transdc_His_kin_internal"/>
</dbReference>
<evidence type="ECO:0000256" key="2">
    <source>
        <dbReference type="SAM" id="SignalP"/>
    </source>
</evidence>
<protein>
    <submittedName>
        <fullName evidence="4">Histidine kinase</fullName>
    </submittedName>
</protein>
<accession>A0A1Z4BS05</accession>
<keyword evidence="2" id="KW-0732">Signal</keyword>
<keyword evidence="4" id="KW-0808">Transferase</keyword>
<dbReference type="RefSeq" id="WP_088594905.1">
    <property type="nucleotide sequence ID" value="NZ_CP022022.1"/>
</dbReference>
<sequence length="619" mass="72165">MRILLIALFFFCFSTALAQKADAETVRFIMSLDTVKENQQPTTIKQFIAETFSSQQRGNSPAYWLTKERLLKAEKKKDSIAYALNAVQLKDNQYELAVLHFVESLQAKNEYKSLAPHQTVKALLQQTQIAEQHHCRNVYRLYDELAKYAYLNALSFGNYTESKKYVQQYIDHHPYKQHPRVRQRYYDICCMIALSEKNINDFEKYYALAAPLAKKLNEPEALNRLRQFEAEYYKLTGKNAQSLAIMQQSFQVAKKRHNLSPQLLLNMSRTFLQNKQYDSAIYYSREAIAMNRAIGADPANSFNYYRALNEAYKKKGDYRNAYYALDTVLTLFAAREKSIQADKNNELLTQFQTEKKDLQIKALKMDNELSEKRISQQKFLIIAIVFFLGIILVLFYLFYNRRLLKAKNKQLQAENKQLLLEQQTRQLQLNPHFIYNAIANLQGLIGDQQTERANSYLVAFSQFIRKQLELNREETITLQEEIEAIEIYVKLQQMRYENRFTFHVKTDLDTEAYLLPPMLIQPFVENAIEHGFKNINYQGILTLTIEEKDNKLHLILIDNGNGKGVSNPHKKSLSKLITQERLDLLFNTQQKGNAYFEAAPLSPPEMGYRVIIVIPVIPS</sequence>
<name>A0A1Z4BS05_9FLAO</name>
<dbReference type="AlphaFoldDB" id="A0A1Z4BS05"/>
<reference evidence="5" key="1">
    <citation type="submission" date="2017-06" db="EMBL/GenBank/DDBJ databases">
        <title>Complete genome sequence of Capnocytophaga sp. KCOM 1579 (=ChDC OS43) isolated from a human refractory periapical abscess lesion.</title>
        <authorList>
            <person name="Kook J.-K."/>
            <person name="Park S.-N."/>
            <person name="Lim Y.K."/>
            <person name="Roh H."/>
        </authorList>
    </citation>
    <scope>NUCLEOTIDE SEQUENCE [LARGE SCALE GENOMIC DNA]</scope>
    <source>
        <strain evidence="5">ChDC OS43</strain>
    </source>
</reference>
<dbReference type="EMBL" id="CP022022">
    <property type="protein sequence ID" value="ASF44048.1"/>
    <property type="molecule type" value="Genomic_DNA"/>
</dbReference>
<dbReference type="Pfam" id="PF06580">
    <property type="entry name" value="His_kinase"/>
    <property type="match status" value="1"/>
</dbReference>
<evidence type="ECO:0000256" key="1">
    <source>
        <dbReference type="SAM" id="Phobius"/>
    </source>
</evidence>
<feature type="signal peptide" evidence="2">
    <location>
        <begin position="1"/>
        <end position="18"/>
    </location>
</feature>
<feature type="transmembrane region" description="Helical" evidence="1">
    <location>
        <begin position="379"/>
        <end position="399"/>
    </location>
</feature>
<keyword evidence="1" id="KW-1133">Transmembrane helix</keyword>
<feature type="domain" description="Signal transduction histidine kinase internal region" evidence="3">
    <location>
        <begin position="421"/>
        <end position="500"/>
    </location>
</feature>
<dbReference type="Gene3D" id="3.30.565.10">
    <property type="entry name" value="Histidine kinase-like ATPase, C-terminal domain"/>
    <property type="match status" value="1"/>
</dbReference>
<dbReference type="PANTHER" id="PTHR34220:SF7">
    <property type="entry name" value="SENSOR HISTIDINE KINASE YPDA"/>
    <property type="match status" value="1"/>
</dbReference>
<organism evidence="4 5">
    <name type="scientific">Capnocytophaga endodontalis</name>
    <dbReference type="NCBI Taxonomy" id="2708117"/>
    <lineage>
        <taxon>Bacteria</taxon>
        <taxon>Pseudomonadati</taxon>
        <taxon>Bacteroidota</taxon>
        <taxon>Flavobacteriia</taxon>
        <taxon>Flavobacteriales</taxon>
        <taxon>Flavobacteriaceae</taxon>
        <taxon>Capnocytophaga</taxon>
    </lineage>
</organism>
<dbReference type="InterPro" id="IPR011990">
    <property type="entry name" value="TPR-like_helical_dom_sf"/>
</dbReference>
<dbReference type="KEGG" id="capn:CBG49_13640"/>
<gene>
    <name evidence="4" type="ORF">CBG49_13640</name>
</gene>
<evidence type="ECO:0000313" key="5">
    <source>
        <dbReference type="Proteomes" id="UP000197007"/>
    </source>
</evidence>
<dbReference type="GO" id="GO:0016020">
    <property type="term" value="C:membrane"/>
    <property type="evidence" value="ECO:0007669"/>
    <property type="project" value="InterPro"/>
</dbReference>
<evidence type="ECO:0000259" key="3">
    <source>
        <dbReference type="Pfam" id="PF06580"/>
    </source>
</evidence>
<keyword evidence="1" id="KW-0472">Membrane</keyword>
<dbReference type="SUPFAM" id="SSF55874">
    <property type="entry name" value="ATPase domain of HSP90 chaperone/DNA topoisomerase II/histidine kinase"/>
    <property type="match status" value="1"/>
</dbReference>
<dbReference type="InterPro" id="IPR036890">
    <property type="entry name" value="HATPase_C_sf"/>
</dbReference>